<keyword evidence="1" id="KW-0808">Transferase</keyword>
<keyword evidence="2" id="KW-0012">Acyltransferase</keyword>
<evidence type="ECO:0000256" key="1">
    <source>
        <dbReference type="ARBA" id="ARBA00022679"/>
    </source>
</evidence>
<organism evidence="5 6">
    <name type="scientific">Streptomyces glomeratus</name>
    <dbReference type="NCBI Taxonomy" id="284452"/>
    <lineage>
        <taxon>Bacteria</taxon>
        <taxon>Bacillati</taxon>
        <taxon>Actinomycetota</taxon>
        <taxon>Actinomycetes</taxon>
        <taxon>Kitasatosporales</taxon>
        <taxon>Streptomycetaceae</taxon>
        <taxon>Streptomyces</taxon>
    </lineage>
</organism>
<dbReference type="PANTHER" id="PTHR43420:SF44">
    <property type="entry name" value="ACETYLTRANSFERASE YPEA"/>
    <property type="match status" value="1"/>
</dbReference>
<evidence type="ECO:0000313" key="6">
    <source>
        <dbReference type="Proteomes" id="UP001501532"/>
    </source>
</evidence>
<accession>A0ABP6LM38</accession>
<dbReference type="InterPro" id="IPR050680">
    <property type="entry name" value="YpeA/RimI_acetyltransf"/>
</dbReference>
<protein>
    <submittedName>
        <fullName evidence="5">GNAT family N-acetyltransferase</fullName>
    </submittedName>
</protein>
<gene>
    <name evidence="5" type="ORF">GCM10010448_36070</name>
</gene>
<dbReference type="InterPro" id="IPR016181">
    <property type="entry name" value="Acyl_CoA_acyltransferase"/>
</dbReference>
<dbReference type="EMBL" id="BAAAUF010000029">
    <property type="protein sequence ID" value="GAA3049837.1"/>
    <property type="molecule type" value="Genomic_DNA"/>
</dbReference>
<keyword evidence="6" id="KW-1185">Reference proteome</keyword>
<dbReference type="Proteomes" id="UP001501532">
    <property type="component" value="Unassembled WGS sequence"/>
</dbReference>
<feature type="domain" description="N-acetyltransferase" evidence="4">
    <location>
        <begin position="38"/>
        <end position="216"/>
    </location>
</feature>
<name>A0ABP6LM38_9ACTN</name>
<dbReference type="InterPro" id="IPR000182">
    <property type="entry name" value="GNAT_dom"/>
</dbReference>
<evidence type="ECO:0000259" key="4">
    <source>
        <dbReference type="PROSITE" id="PS51186"/>
    </source>
</evidence>
<evidence type="ECO:0000313" key="5">
    <source>
        <dbReference type="EMBL" id="GAA3049837.1"/>
    </source>
</evidence>
<dbReference type="Pfam" id="PF00583">
    <property type="entry name" value="Acetyltransf_1"/>
    <property type="match status" value="1"/>
</dbReference>
<dbReference type="SUPFAM" id="SSF55729">
    <property type="entry name" value="Acyl-CoA N-acyltransferases (Nat)"/>
    <property type="match status" value="1"/>
</dbReference>
<comment type="caution">
    <text evidence="5">The sequence shown here is derived from an EMBL/GenBank/DDBJ whole genome shotgun (WGS) entry which is preliminary data.</text>
</comment>
<feature type="region of interest" description="Disordered" evidence="3">
    <location>
        <begin position="1"/>
        <end position="24"/>
    </location>
</feature>
<sequence>MTGWVPGWVPPAGQGAAPLEKNGAAPVASGRYRGRMPYLIRSIRPDEWPAVKELRLAALQDPVAHLAFLESIEQASDKPDSYWRERTANGAEGAPGAQQIIAEGPDGHWAGTLTVLVEEAGSKDWAGFPVERRQGHVVGVFVRPEHRGSGLTEALFEAGLKWAWGRGAERVRLIVHEDNARARAFYRKVGFVPTGLTVPLSEDSGDSELEMVIEQV</sequence>
<dbReference type="PANTHER" id="PTHR43420">
    <property type="entry name" value="ACETYLTRANSFERASE"/>
    <property type="match status" value="1"/>
</dbReference>
<evidence type="ECO:0000256" key="2">
    <source>
        <dbReference type="ARBA" id="ARBA00023315"/>
    </source>
</evidence>
<evidence type="ECO:0000256" key="3">
    <source>
        <dbReference type="SAM" id="MobiDB-lite"/>
    </source>
</evidence>
<dbReference type="PROSITE" id="PS51186">
    <property type="entry name" value="GNAT"/>
    <property type="match status" value="1"/>
</dbReference>
<proteinExistence type="predicted"/>
<dbReference type="CDD" id="cd04301">
    <property type="entry name" value="NAT_SF"/>
    <property type="match status" value="1"/>
</dbReference>
<dbReference type="Gene3D" id="3.40.630.30">
    <property type="match status" value="1"/>
</dbReference>
<reference evidence="6" key="1">
    <citation type="journal article" date="2019" name="Int. J. Syst. Evol. Microbiol.">
        <title>The Global Catalogue of Microorganisms (GCM) 10K type strain sequencing project: providing services to taxonomists for standard genome sequencing and annotation.</title>
        <authorList>
            <consortium name="The Broad Institute Genomics Platform"/>
            <consortium name="The Broad Institute Genome Sequencing Center for Infectious Disease"/>
            <person name="Wu L."/>
            <person name="Ma J."/>
        </authorList>
    </citation>
    <scope>NUCLEOTIDE SEQUENCE [LARGE SCALE GENOMIC DNA]</scope>
    <source>
        <strain evidence="6">JCM 9091</strain>
    </source>
</reference>